<dbReference type="GO" id="GO:0015450">
    <property type="term" value="F:protein-transporting ATPase activity"/>
    <property type="evidence" value="ECO:0007669"/>
    <property type="project" value="InterPro"/>
</dbReference>
<reference evidence="10" key="1">
    <citation type="submission" date="2018-05" db="EMBL/GenBank/DDBJ databases">
        <authorList>
            <person name="Lanie J.A."/>
            <person name="Ng W.-L."/>
            <person name="Kazmierczak K.M."/>
            <person name="Andrzejewski T.M."/>
            <person name="Davidsen T.M."/>
            <person name="Wayne K.J."/>
            <person name="Tettelin H."/>
            <person name="Glass J.I."/>
            <person name="Rusch D."/>
            <person name="Podicherti R."/>
            <person name="Tsui H.-C.T."/>
            <person name="Winkler M.E."/>
        </authorList>
    </citation>
    <scope>NUCLEOTIDE SEQUENCE</scope>
</reference>
<dbReference type="AlphaFoldDB" id="A0A382KXG2"/>
<dbReference type="Pfam" id="PF03840">
    <property type="entry name" value="SecG"/>
    <property type="match status" value="1"/>
</dbReference>
<evidence type="ECO:0000256" key="7">
    <source>
        <dbReference type="ARBA" id="ARBA00023010"/>
    </source>
</evidence>
<accession>A0A382KXG2</accession>
<evidence type="ECO:0000256" key="2">
    <source>
        <dbReference type="ARBA" id="ARBA00008445"/>
    </source>
</evidence>
<keyword evidence="3" id="KW-0813">Transport</keyword>
<evidence type="ECO:0000256" key="6">
    <source>
        <dbReference type="ARBA" id="ARBA00022989"/>
    </source>
</evidence>
<evidence type="ECO:0008006" key="11">
    <source>
        <dbReference type="Google" id="ProtNLM"/>
    </source>
</evidence>
<feature type="compositionally biased region" description="Low complexity" evidence="9">
    <location>
        <begin position="109"/>
        <end position="136"/>
    </location>
</feature>
<evidence type="ECO:0000256" key="3">
    <source>
        <dbReference type="ARBA" id="ARBA00022448"/>
    </source>
</evidence>
<dbReference type="InterPro" id="IPR004692">
    <property type="entry name" value="SecG"/>
</dbReference>
<organism evidence="10">
    <name type="scientific">marine metagenome</name>
    <dbReference type="NCBI Taxonomy" id="408172"/>
    <lineage>
        <taxon>unclassified sequences</taxon>
        <taxon>metagenomes</taxon>
        <taxon>ecological metagenomes</taxon>
    </lineage>
</organism>
<gene>
    <name evidence="10" type="ORF">METZ01_LOCUS281077</name>
</gene>
<protein>
    <recommendedName>
        <fullName evidence="11">Protein-export membrane protein SecG</fullName>
    </recommendedName>
</protein>
<comment type="similarity">
    <text evidence="2">Belongs to the SecG family.</text>
</comment>
<evidence type="ECO:0000256" key="1">
    <source>
        <dbReference type="ARBA" id="ARBA00004141"/>
    </source>
</evidence>
<proteinExistence type="inferred from homology"/>
<dbReference type="NCBIfam" id="TIGR00810">
    <property type="entry name" value="secG"/>
    <property type="match status" value="1"/>
</dbReference>
<feature type="compositionally biased region" description="Low complexity" evidence="9">
    <location>
        <begin position="69"/>
        <end position="95"/>
    </location>
</feature>
<evidence type="ECO:0000256" key="9">
    <source>
        <dbReference type="SAM" id="MobiDB-lite"/>
    </source>
</evidence>
<dbReference type="GO" id="GO:0016020">
    <property type="term" value="C:membrane"/>
    <property type="evidence" value="ECO:0007669"/>
    <property type="project" value="UniProtKB-SubCell"/>
</dbReference>
<keyword evidence="8" id="KW-0472">Membrane</keyword>
<evidence type="ECO:0000256" key="8">
    <source>
        <dbReference type="ARBA" id="ARBA00023136"/>
    </source>
</evidence>
<sequence length="146" mass="14225">VLLILIQLPKKESGSGLAFGGGTLDMALGAGAGNVLTKLTKVSASLFLLLCLVLAIIGNPGKSDISKRIGAQAQPATIPATAPATTPTGTPDAAPVQAEVTDKVDDALAGAADTPAPTTPEAATPAATPGKPAETPAAPPEGGEKK</sequence>
<keyword evidence="4" id="KW-0812">Transmembrane</keyword>
<name>A0A382KXG2_9ZZZZ</name>
<feature type="non-terminal residue" evidence="10">
    <location>
        <position position="1"/>
    </location>
</feature>
<feature type="region of interest" description="Disordered" evidence="9">
    <location>
        <begin position="66"/>
        <end position="146"/>
    </location>
</feature>
<keyword evidence="6" id="KW-1133">Transmembrane helix</keyword>
<dbReference type="EMBL" id="UINC01082972">
    <property type="protein sequence ID" value="SVC28223.1"/>
    <property type="molecule type" value="Genomic_DNA"/>
</dbReference>
<keyword evidence="7" id="KW-0811">Translocation</keyword>
<comment type="subcellular location">
    <subcellularLocation>
        <location evidence="1">Membrane</location>
        <topology evidence="1">Multi-pass membrane protein</topology>
    </subcellularLocation>
</comment>
<evidence type="ECO:0000313" key="10">
    <source>
        <dbReference type="EMBL" id="SVC28223.1"/>
    </source>
</evidence>
<dbReference type="GO" id="GO:0009306">
    <property type="term" value="P:protein secretion"/>
    <property type="evidence" value="ECO:0007669"/>
    <property type="project" value="InterPro"/>
</dbReference>
<evidence type="ECO:0000256" key="4">
    <source>
        <dbReference type="ARBA" id="ARBA00022692"/>
    </source>
</evidence>
<evidence type="ECO:0000256" key="5">
    <source>
        <dbReference type="ARBA" id="ARBA00022927"/>
    </source>
</evidence>
<keyword evidence="5" id="KW-0653">Protein transport</keyword>